<reference evidence="1 2" key="1">
    <citation type="submission" date="2024-06" db="EMBL/GenBank/DDBJ databases">
        <title>Draft genome sequence of Helicobacter trogontum NHP16-4001.</title>
        <authorList>
            <person name="Rimbara E."/>
            <person name="Suzuki M."/>
        </authorList>
    </citation>
    <scope>NUCLEOTIDE SEQUENCE [LARGE SCALE GENOMIC DNA]</scope>
    <source>
        <strain evidence="1 2">NHP16-4001</strain>
    </source>
</reference>
<dbReference type="RefSeq" id="WP_369607065.1">
    <property type="nucleotide sequence ID" value="NZ_BAAFHN010000001.1"/>
</dbReference>
<organism evidence="1 2">
    <name type="scientific">Helicobacter trogontum</name>
    <dbReference type="NCBI Taxonomy" id="50960"/>
    <lineage>
        <taxon>Bacteria</taxon>
        <taxon>Pseudomonadati</taxon>
        <taxon>Campylobacterota</taxon>
        <taxon>Epsilonproteobacteria</taxon>
        <taxon>Campylobacterales</taxon>
        <taxon>Helicobacteraceae</taxon>
        <taxon>Helicobacter</taxon>
    </lineage>
</organism>
<accession>A0ABQ0D181</accession>
<name>A0ABQ0D181_9HELI</name>
<dbReference type="Proteomes" id="UP001562457">
    <property type="component" value="Unassembled WGS sequence"/>
</dbReference>
<proteinExistence type="predicted"/>
<evidence type="ECO:0000313" key="2">
    <source>
        <dbReference type="Proteomes" id="UP001562457"/>
    </source>
</evidence>
<dbReference type="EMBL" id="BAAFHN010000001">
    <property type="protein sequence ID" value="GAB0172100.1"/>
    <property type="molecule type" value="Genomic_DNA"/>
</dbReference>
<protein>
    <submittedName>
        <fullName evidence="1">Uncharacterized protein</fullName>
    </submittedName>
</protein>
<sequence>MNNIILYITQDKKIKVELYEFSDSVYLNQESLVKLFLKKFALISQEKICFI</sequence>
<gene>
    <name evidence="1" type="ORF">NHP164001_01130</name>
</gene>
<evidence type="ECO:0000313" key="1">
    <source>
        <dbReference type="EMBL" id="GAB0172100.1"/>
    </source>
</evidence>
<comment type="caution">
    <text evidence="1">The sequence shown here is derived from an EMBL/GenBank/DDBJ whole genome shotgun (WGS) entry which is preliminary data.</text>
</comment>
<keyword evidence="2" id="KW-1185">Reference proteome</keyword>